<comment type="caution">
    <text evidence="2">The sequence shown here is derived from an EMBL/GenBank/DDBJ whole genome shotgun (WGS) entry which is preliminary data.</text>
</comment>
<feature type="chain" id="PRO_5036452542" description="Germin-like protein" evidence="1">
    <location>
        <begin position="24"/>
        <end position="74"/>
    </location>
</feature>
<dbReference type="Gene3D" id="2.60.120.10">
    <property type="entry name" value="Jelly Rolls"/>
    <property type="match status" value="1"/>
</dbReference>
<dbReference type="InterPro" id="IPR014710">
    <property type="entry name" value="RmlC-like_jellyroll"/>
</dbReference>
<accession>A0A8X8XWB9</accession>
<feature type="signal peptide" evidence="1">
    <location>
        <begin position="1"/>
        <end position="23"/>
    </location>
</feature>
<evidence type="ECO:0000256" key="1">
    <source>
        <dbReference type="SAM" id="SignalP"/>
    </source>
</evidence>
<dbReference type="AlphaFoldDB" id="A0A8X8XWB9"/>
<gene>
    <name evidence="2" type="ORF">SASPL_120900</name>
</gene>
<evidence type="ECO:0000313" key="3">
    <source>
        <dbReference type="Proteomes" id="UP000298416"/>
    </source>
</evidence>
<dbReference type="EMBL" id="PNBA02000007">
    <property type="protein sequence ID" value="KAG6418696.1"/>
    <property type="molecule type" value="Genomic_DNA"/>
</dbReference>
<reference evidence="2" key="2">
    <citation type="submission" date="2020-08" db="EMBL/GenBank/DDBJ databases">
        <title>Plant Genome Project.</title>
        <authorList>
            <person name="Zhang R.-G."/>
        </authorList>
    </citation>
    <scope>NUCLEOTIDE SEQUENCE</scope>
    <source>
        <strain evidence="2">Huo1</strain>
        <tissue evidence="2">Leaf</tissue>
    </source>
</reference>
<keyword evidence="1" id="KW-0732">Signal</keyword>
<protein>
    <recommendedName>
        <fullName evidence="4">Germin-like protein</fullName>
    </recommendedName>
</protein>
<evidence type="ECO:0008006" key="4">
    <source>
        <dbReference type="Google" id="ProtNLM"/>
    </source>
</evidence>
<sequence length="74" mass="7875">MASISVALSTLAVIMNFMCIVLAFDTSPLQDFCVADSTGKAACKDPITVTPDHFFMSGLHLPGNNSNRGMAQPR</sequence>
<dbReference type="Proteomes" id="UP000298416">
    <property type="component" value="Unassembled WGS sequence"/>
</dbReference>
<organism evidence="2">
    <name type="scientific">Salvia splendens</name>
    <name type="common">Scarlet sage</name>
    <dbReference type="NCBI Taxonomy" id="180675"/>
    <lineage>
        <taxon>Eukaryota</taxon>
        <taxon>Viridiplantae</taxon>
        <taxon>Streptophyta</taxon>
        <taxon>Embryophyta</taxon>
        <taxon>Tracheophyta</taxon>
        <taxon>Spermatophyta</taxon>
        <taxon>Magnoliopsida</taxon>
        <taxon>eudicotyledons</taxon>
        <taxon>Gunneridae</taxon>
        <taxon>Pentapetalae</taxon>
        <taxon>asterids</taxon>
        <taxon>lamiids</taxon>
        <taxon>Lamiales</taxon>
        <taxon>Lamiaceae</taxon>
        <taxon>Nepetoideae</taxon>
        <taxon>Mentheae</taxon>
        <taxon>Salviinae</taxon>
        <taxon>Salvia</taxon>
        <taxon>Salvia subgen. Calosphace</taxon>
        <taxon>core Calosphace</taxon>
    </lineage>
</organism>
<keyword evidence="3" id="KW-1185">Reference proteome</keyword>
<proteinExistence type="predicted"/>
<reference evidence="2" key="1">
    <citation type="submission" date="2018-01" db="EMBL/GenBank/DDBJ databases">
        <authorList>
            <person name="Mao J.F."/>
        </authorList>
    </citation>
    <scope>NUCLEOTIDE SEQUENCE</scope>
    <source>
        <strain evidence="2">Huo1</strain>
        <tissue evidence="2">Leaf</tissue>
    </source>
</reference>
<evidence type="ECO:0000313" key="2">
    <source>
        <dbReference type="EMBL" id="KAG6418696.1"/>
    </source>
</evidence>
<name>A0A8X8XWB9_SALSN</name>